<dbReference type="GO" id="GO:0005737">
    <property type="term" value="C:cytoplasm"/>
    <property type="evidence" value="ECO:0007669"/>
    <property type="project" value="TreeGrafter"/>
</dbReference>
<dbReference type="FunFam" id="3.40.50.300:FF:000025">
    <property type="entry name" value="ATP-dependent Clp protease subunit"/>
    <property type="match status" value="1"/>
</dbReference>
<evidence type="ECO:0000256" key="9">
    <source>
        <dbReference type="SAM" id="Coils"/>
    </source>
</evidence>
<dbReference type="PROSITE" id="PS51903">
    <property type="entry name" value="CLP_R"/>
    <property type="match status" value="1"/>
</dbReference>
<dbReference type="InterPro" id="IPR041546">
    <property type="entry name" value="ClpA/ClpB_AAA_lid"/>
</dbReference>
<dbReference type="PROSITE" id="PS00870">
    <property type="entry name" value="CLPAB_1"/>
    <property type="match status" value="1"/>
</dbReference>
<dbReference type="SMART" id="SM00382">
    <property type="entry name" value="AAA"/>
    <property type="match status" value="2"/>
</dbReference>
<evidence type="ECO:0000313" key="12">
    <source>
        <dbReference type="Proteomes" id="UP000177078"/>
    </source>
</evidence>
<reference evidence="11 12" key="1">
    <citation type="journal article" date="2016" name="Nat. Commun.">
        <title>Thousands of microbial genomes shed light on interconnected biogeochemical processes in an aquifer system.</title>
        <authorList>
            <person name="Anantharaman K."/>
            <person name="Brown C.T."/>
            <person name="Hug L.A."/>
            <person name="Sharon I."/>
            <person name="Castelle C.J."/>
            <person name="Probst A.J."/>
            <person name="Thomas B.C."/>
            <person name="Singh A."/>
            <person name="Wilkins M.J."/>
            <person name="Karaoz U."/>
            <person name="Brodie E.L."/>
            <person name="Williams K.H."/>
            <person name="Hubbard S.S."/>
            <person name="Banfield J.F."/>
        </authorList>
    </citation>
    <scope>NUCLEOTIDE SEQUENCE [LARGE SCALE GENOMIC DNA]</scope>
</reference>
<dbReference type="Pfam" id="PF17871">
    <property type="entry name" value="AAA_lid_9"/>
    <property type="match status" value="1"/>
</dbReference>
<dbReference type="Pfam" id="PF00004">
    <property type="entry name" value="AAA"/>
    <property type="match status" value="1"/>
</dbReference>
<evidence type="ECO:0000256" key="8">
    <source>
        <dbReference type="RuleBase" id="RU004432"/>
    </source>
</evidence>
<dbReference type="SUPFAM" id="SSF81923">
    <property type="entry name" value="Double Clp-N motif"/>
    <property type="match status" value="1"/>
</dbReference>
<dbReference type="Gene3D" id="3.40.50.300">
    <property type="entry name" value="P-loop containing nucleotide triphosphate hydrolases"/>
    <property type="match status" value="3"/>
</dbReference>
<evidence type="ECO:0000256" key="3">
    <source>
        <dbReference type="ARBA" id="ARBA00022741"/>
    </source>
</evidence>
<evidence type="ECO:0000256" key="4">
    <source>
        <dbReference type="ARBA" id="ARBA00022840"/>
    </source>
</evidence>
<sequence length="906" mass="101602">MNGANFTHKAQDAILRAQSIAQEKGQQQIDALHLLYALLSQEESVVLTLAQRLGLDMEGLKKKISFALDKIPIVATPQAFGQFYLTQDMAKVLDKARSEAMKMGDEFISVEHLFLALLAAETKAKEILDKATFLQSGGNSATLEFGKLDYETALKALAQIRGGQRITDPEPESKYQVVEKYARNLTTLARQGKLDPVIGRENEIRRLMQVISRRTKNNPVLIGEAGVGKTAVVEGLAQKIVRGDIPESLKDKELISLDLGSLVAGTKYRGEFEDRIKALLREVNRAAGKYILFIDELHTLVGAGAAEGAIDASNLLKPALSKGELKAVGATTLKEYQKYIERDPALERRFQPIYIQEPTIEDTIAILRGIKEKYELHHGVQIIDSALIDCAQLAARYITDRFLPDKAVDLMDEAMSALRLEIESEPAELENLKKEIQKFEIEQEAIKNEKALSKNVRKKVIVRQLADLKEKAKAIESRWRLERELILKIKNIKKEIEENRFEIDKEQAAANLPKVAELKYGKIPDLLKELKKAEQKFTSLQKNKSALKEVVTEENVADVVSKWTGIPVSRLLEEEARKLGKMEEIIAKRVIGQSEAISAIANAIRRSRAGISEENRPLGSFMFLGPTGVGKTETARALAGFLFNDENSLVRLDMSEYMEKHTVSKMIGSPPGYVGYDEGGQLTEKIRRRPYSVILLDEIEKAHPEVFNILLQILEDGRLTDAKGRTASFKNAIFIMTSNVGSEIIAREAALGFITSDEKSAQRSQKESLRDKVMTALKDSFRPEFINRIDEIIIFNYLGKEEIKKIVDLELQKVEDRLMAKNIKIKTTDACKEFLAEQGFDQNLGARPLKRVIQKLILNPLSLKIVAGEIKEGELVMIDKENGMIVLKTARNVMKTFKKQEKALVK</sequence>
<dbReference type="InterPro" id="IPR003593">
    <property type="entry name" value="AAA+_ATPase"/>
</dbReference>
<dbReference type="FunFam" id="1.10.8.60:FF:000017">
    <property type="entry name" value="ATP-dependent chaperone ClpB"/>
    <property type="match status" value="1"/>
</dbReference>
<feature type="coiled-coil region" evidence="9">
    <location>
        <begin position="415"/>
        <end position="550"/>
    </location>
</feature>
<keyword evidence="2 7" id="KW-0677">Repeat</keyword>
<dbReference type="PRINTS" id="PR00300">
    <property type="entry name" value="CLPPROTEASEA"/>
</dbReference>
<dbReference type="Pfam" id="PF02861">
    <property type="entry name" value="Clp_N"/>
    <property type="match status" value="1"/>
</dbReference>
<dbReference type="InterPro" id="IPR004176">
    <property type="entry name" value="Clp_R_N"/>
</dbReference>
<accession>A0A1G2RGR9</accession>
<dbReference type="AlphaFoldDB" id="A0A1G2RGR9"/>
<evidence type="ECO:0000256" key="1">
    <source>
        <dbReference type="ARBA" id="ARBA00008675"/>
    </source>
</evidence>
<organism evidence="11 12">
    <name type="scientific">Candidatus Wildermuthbacteria bacterium RIFCSPHIGHO2_12_FULL_40_12</name>
    <dbReference type="NCBI Taxonomy" id="1802457"/>
    <lineage>
        <taxon>Bacteria</taxon>
        <taxon>Candidatus Wildermuthiibacteriota</taxon>
    </lineage>
</organism>
<proteinExistence type="inferred from homology"/>
<dbReference type="InterPro" id="IPR019489">
    <property type="entry name" value="Clp_ATPase_C"/>
</dbReference>
<dbReference type="PROSITE" id="PS00871">
    <property type="entry name" value="CLPAB_2"/>
    <property type="match status" value="1"/>
</dbReference>
<dbReference type="PANTHER" id="PTHR11638">
    <property type="entry name" value="ATP-DEPENDENT CLP PROTEASE"/>
    <property type="match status" value="1"/>
</dbReference>
<evidence type="ECO:0000256" key="6">
    <source>
        <dbReference type="ARBA" id="ARBA00026057"/>
    </source>
</evidence>
<evidence type="ECO:0000313" key="11">
    <source>
        <dbReference type="EMBL" id="OHA71251.1"/>
    </source>
</evidence>
<dbReference type="FunFam" id="3.40.50.300:FF:000010">
    <property type="entry name" value="Chaperone clpB 1, putative"/>
    <property type="match status" value="1"/>
</dbReference>
<evidence type="ECO:0000256" key="5">
    <source>
        <dbReference type="ARBA" id="ARBA00023186"/>
    </source>
</evidence>
<comment type="caution">
    <text evidence="11">The sequence shown here is derived from an EMBL/GenBank/DDBJ whole genome shotgun (WGS) entry which is preliminary data.</text>
</comment>
<dbReference type="SMART" id="SM01086">
    <property type="entry name" value="ClpB_D2-small"/>
    <property type="match status" value="1"/>
</dbReference>
<feature type="domain" description="Clp R" evidence="10">
    <location>
        <begin position="1"/>
        <end position="163"/>
    </location>
</feature>
<evidence type="ECO:0000256" key="2">
    <source>
        <dbReference type="ARBA" id="ARBA00022737"/>
    </source>
</evidence>
<dbReference type="Pfam" id="PF07724">
    <property type="entry name" value="AAA_2"/>
    <property type="match status" value="1"/>
</dbReference>
<dbReference type="STRING" id="1802457.A3F15_00020"/>
<dbReference type="CDD" id="cd19499">
    <property type="entry name" value="RecA-like_ClpB_Hsp104-like"/>
    <property type="match status" value="1"/>
</dbReference>
<comment type="similarity">
    <text evidence="1 8">Belongs to the ClpA/ClpB family.</text>
</comment>
<dbReference type="InterPro" id="IPR001270">
    <property type="entry name" value="ClpA/B"/>
</dbReference>
<dbReference type="Pfam" id="PF10431">
    <property type="entry name" value="ClpB_D2-small"/>
    <property type="match status" value="1"/>
</dbReference>
<dbReference type="InterPro" id="IPR050130">
    <property type="entry name" value="ClpA_ClpB"/>
</dbReference>
<evidence type="ECO:0000259" key="10">
    <source>
        <dbReference type="PROSITE" id="PS51903"/>
    </source>
</evidence>
<dbReference type="FunFam" id="3.40.50.300:FF:000120">
    <property type="entry name" value="ATP-dependent chaperone ClpB"/>
    <property type="match status" value="1"/>
</dbReference>
<keyword evidence="5 8" id="KW-0143">Chaperone</keyword>
<dbReference type="Gene3D" id="1.10.8.60">
    <property type="match status" value="1"/>
</dbReference>
<evidence type="ECO:0000256" key="7">
    <source>
        <dbReference type="PROSITE-ProRule" id="PRU01251"/>
    </source>
</evidence>
<name>A0A1G2RGR9_9BACT</name>
<protein>
    <submittedName>
        <fullName evidence="11">ATP-dependent chaperone ClpB</fullName>
    </submittedName>
</protein>
<dbReference type="InterPro" id="IPR028299">
    <property type="entry name" value="ClpA/B_CS2"/>
</dbReference>
<dbReference type="InterPro" id="IPR018368">
    <property type="entry name" value="ClpA/B_CS1"/>
</dbReference>
<dbReference type="InterPro" id="IPR003959">
    <property type="entry name" value="ATPase_AAA_core"/>
</dbReference>
<dbReference type="PANTHER" id="PTHR11638:SF18">
    <property type="entry name" value="HEAT SHOCK PROTEIN 104"/>
    <property type="match status" value="1"/>
</dbReference>
<dbReference type="GO" id="GO:0034605">
    <property type="term" value="P:cellular response to heat"/>
    <property type="evidence" value="ECO:0007669"/>
    <property type="project" value="TreeGrafter"/>
</dbReference>
<dbReference type="Proteomes" id="UP000177078">
    <property type="component" value="Unassembled WGS sequence"/>
</dbReference>
<gene>
    <name evidence="11" type="ORF">A3F15_00020</name>
</gene>
<dbReference type="EMBL" id="MHUC01000007">
    <property type="protein sequence ID" value="OHA71251.1"/>
    <property type="molecule type" value="Genomic_DNA"/>
</dbReference>
<keyword evidence="9" id="KW-0175">Coiled coil</keyword>
<dbReference type="GO" id="GO:0005524">
    <property type="term" value="F:ATP binding"/>
    <property type="evidence" value="ECO:0007669"/>
    <property type="project" value="UniProtKB-KW"/>
</dbReference>
<dbReference type="Gene3D" id="1.10.1780.10">
    <property type="entry name" value="Clp, N-terminal domain"/>
    <property type="match status" value="1"/>
</dbReference>
<dbReference type="InterPro" id="IPR027417">
    <property type="entry name" value="P-loop_NTPase"/>
</dbReference>
<keyword evidence="3 8" id="KW-0547">Nucleotide-binding</keyword>
<keyword evidence="4 8" id="KW-0067">ATP-binding</keyword>
<dbReference type="SUPFAM" id="SSF52540">
    <property type="entry name" value="P-loop containing nucleoside triphosphate hydrolases"/>
    <property type="match status" value="2"/>
</dbReference>
<dbReference type="InterPro" id="IPR036628">
    <property type="entry name" value="Clp_N_dom_sf"/>
</dbReference>
<dbReference type="GO" id="GO:0016887">
    <property type="term" value="F:ATP hydrolysis activity"/>
    <property type="evidence" value="ECO:0007669"/>
    <property type="project" value="InterPro"/>
</dbReference>
<comment type="subunit">
    <text evidence="6">Homohexamer. The oligomerization is ATP-dependent.</text>
</comment>
<dbReference type="CDD" id="cd00009">
    <property type="entry name" value="AAA"/>
    <property type="match status" value="1"/>
</dbReference>